<organism evidence="1 2">
    <name type="scientific">Streptomyces puniciscabiei</name>
    <dbReference type="NCBI Taxonomy" id="164348"/>
    <lineage>
        <taxon>Bacteria</taxon>
        <taxon>Bacillati</taxon>
        <taxon>Actinomycetota</taxon>
        <taxon>Actinomycetes</taxon>
        <taxon>Kitasatosporales</taxon>
        <taxon>Streptomycetaceae</taxon>
        <taxon>Streptomyces</taxon>
    </lineage>
</organism>
<dbReference type="EMBL" id="VFNX01000001">
    <property type="protein sequence ID" value="TQK99071.1"/>
    <property type="molecule type" value="Genomic_DNA"/>
</dbReference>
<accession>A0A542UJ22</accession>
<comment type="caution">
    <text evidence="1">The sequence shown here is derived from an EMBL/GenBank/DDBJ whole genome shotgun (WGS) entry which is preliminary data.</text>
</comment>
<sequence length="32" mass="3660">MSAREIHTEIIRPARSEIAALSRIPVARTREE</sequence>
<name>A0A542UJ22_9ACTN</name>
<evidence type="ECO:0000313" key="2">
    <source>
        <dbReference type="Proteomes" id="UP000318103"/>
    </source>
</evidence>
<gene>
    <name evidence="1" type="ORF">FB563_4125</name>
</gene>
<keyword evidence="2" id="KW-1185">Reference proteome</keyword>
<reference evidence="1 2" key="1">
    <citation type="submission" date="2019-06" db="EMBL/GenBank/DDBJ databases">
        <title>Sequencing the genomes of 1000 actinobacteria strains.</title>
        <authorList>
            <person name="Klenk H.-P."/>
        </authorList>
    </citation>
    <scope>NUCLEOTIDE SEQUENCE [LARGE SCALE GENOMIC DNA]</scope>
    <source>
        <strain evidence="1 2">DSM 41929</strain>
    </source>
</reference>
<dbReference type="Proteomes" id="UP000318103">
    <property type="component" value="Unassembled WGS sequence"/>
</dbReference>
<proteinExistence type="predicted"/>
<evidence type="ECO:0000313" key="1">
    <source>
        <dbReference type="EMBL" id="TQK99071.1"/>
    </source>
</evidence>
<dbReference type="AlphaFoldDB" id="A0A542UJ22"/>
<protein>
    <submittedName>
        <fullName evidence="1">Uncharacterized protein</fullName>
    </submittedName>
</protein>